<dbReference type="RefSeq" id="WP_074489862.1">
    <property type="nucleotide sequence ID" value="NZ_FPAM01000015.1"/>
</dbReference>
<evidence type="ECO:0000313" key="1">
    <source>
        <dbReference type="EMBL" id="OKS87211.1"/>
    </source>
</evidence>
<protein>
    <submittedName>
        <fullName evidence="1">Uncharacterized protein</fullName>
    </submittedName>
</protein>
<evidence type="ECO:0000313" key="2">
    <source>
        <dbReference type="Proteomes" id="UP000186720"/>
    </source>
</evidence>
<keyword evidence="2" id="KW-1185">Reference proteome</keyword>
<reference evidence="1 2" key="1">
    <citation type="submission" date="2016-11" db="EMBL/GenBank/DDBJ databases">
        <title>Whole Genome Sequencing of Mucilaginibacter polytrichastri RG4-7(T) isolated from the moss sample.</title>
        <authorList>
            <person name="Li Y."/>
        </authorList>
    </citation>
    <scope>NUCLEOTIDE SEQUENCE [LARGE SCALE GENOMIC DNA]</scope>
    <source>
        <strain evidence="1 2">RG4-7</strain>
    </source>
</reference>
<proteinExistence type="predicted"/>
<accession>A0A1Q5ZZN6</accession>
<sequence length="202" mass="23907">MQLELPVTLRTSYPNEVPQDQDILDRINLSRNANLVEGFTYRDNHSEEFPHKFSCEININNSNLWTFFKAFLLSFPEEIAVIYHHCDDEPTYSLYKDKFEILNILSVFEIEIVKDGFLELGIIHNTEDYLEEVFIKKGKYIQYWGMDFEKFKNIADSFSIHQIDDLNFIDEYPVTTEPLQIYMPETTVTSEVIKILDKQLLE</sequence>
<name>A0A1Q5ZZN6_9SPHI</name>
<dbReference type="EMBL" id="MPPL01000001">
    <property type="protein sequence ID" value="OKS87211.1"/>
    <property type="molecule type" value="Genomic_DNA"/>
</dbReference>
<gene>
    <name evidence="1" type="ORF">RG47T_2670</name>
</gene>
<comment type="caution">
    <text evidence="1">The sequence shown here is derived from an EMBL/GenBank/DDBJ whole genome shotgun (WGS) entry which is preliminary data.</text>
</comment>
<dbReference type="STRING" id="1302689.RG47T_2670"/>
<dbReference type="Proteomes" id="UP000186720">
    <property type="component" value="Unassembled WGS sequence"/>
</dbReference>
<dbReference type="OrthoDB" id="645580at2"/>
<dbReference type="AlphaFoldDB" id="A0A1Q5ZZN6"/>
<organism evidence="1 2">
    <name type="scientific">Mucilaginibacter polytrichastri</name>
    <dbReference type="NCBI Taxonomy" id="1302689"/>
    <lineage>
        <taxon>Bacteria</taxon>
        <taxon>Pseudomonadati</taxon>
        <taxon>Bacteroidota</taxon>
        <taxon>Sphingobacteriia</taxon>
        <taxon>Sphingobacteriales</taxon>
        <taxon>Sphingobacteriaceae</taxon>
        <taxon>Mucilaginibacter</taxon>
    </lineage>
</organism>